<evidence type="ECO:0000256" key="2">
    <source>
        <dbReference type="SAM" id="SignalP"/>
    </source>
</evidence>
<protein>
    <submittedName>
        <fullName evidence="3">F-box and FNIP repeat-containing protein</fullName>
    </submittedName>
</protein>
<evidence type="ECO:0000313" key="3">
    <source>
        <dbReference type="EMBL" id="KAL0489542.1"/>
    </source>
</evidence>
<proteinExistence type="predicted"/>
<feature type="signal peptide" evidence="2">
    <location>
        <begin position="1"/>
        <end position="19"/>
    </location>
</feature>
<evidence type="ECO:0000313" key="4">
    <source>
        <dbReference type="Proteomes" id="UP001431209"/>
    </source>
</evidence>
<keyword evidence="2" id="KW-0732">Signal</keyword>
<evidence type="ECO:0000256" key="1">
    <source>
        <dbReference type="SAM" id="Phobius"/>
    </source>
</evidence>
<feature type="chain" id="PRO_5043441907" evidence="2">
    <location>
        <begin position="20"/>
        <end position="261"/>
    </location>
</feature>
<organism evidence="3 4">
    <name type="scientific">Acrasis kona</name>
    <dbReference type="NCBI Taxonomy" id="1008807"/>
    <lineage>
        <taxon>Eukaryota</taxon>
        <taxon>Discoba</taxon>
        <taxon>Heterolobosea</taxon>
        <taxon>Tetramitia</taxon>
        <taxon>Eutetramitia</taxon>
        <taxon>Acrasidae</taxon>
        <taxon>Acrasis</taxon>
    </lineage>
</organism>
<accession>A0AAW2ZI12</accession>
<sequence length="261" mass="29985">MEILFLLIFFLSTLDLTQSLQTLESSTILKLGTPNCFVAVYENVTIQTTGQSGEIYYNRQIPYSNKNHYKKPHIIASTFKVQSSTPGIRISRTFEDRDTYENRTEIGFIFYGKDTHGNVSFLMEYTVDGILTYNEDHNEFSWYYSNVSGPVTTTLFLNTNFNESLVFAQPQPTQHSSNHLSWSFSNANHLHIQISLPYLSGDIKCESSTKLWLVIVGSVLLGVFLFVVIIFSVLVYKAFKKKHKYLVFKNEMDDSEINDEL</sequence>
<feature type="transmembrane region" description="Helical" evidence="1">
    <location>
        <begin position="211"/>
        <end position="236"/>
    </location>
</feature>
<dbReference type="EMBL" id="JAOPGA020001567">
    <property type="protein sequence ID" value="KAL0489542.1"/>
    <property type="molecule type" value="Genomic_DNA"/>
</dbReference>
<dbReference type="Proteomes" id="UP001431209">
    <property type="component" value="Unassembled WGS sequence"/>
</dbReference>
<comment type="caution">
    <text evidence="3">The sequence shown here is derived from an EMBL/GenBank/DDBJ whole genome shotgun (WGS) entry which is preliminary data.</text>
</comment>
<keyword evidence="4" id="KW-1185">Reference proteome</keyword>
<keyword evidence="1" id="KW-1133">Transmembrane helix</keyword>
<keyword evidence="1" id="KW-0472">Membrane</keyword>
<name>A0AAW2ZI12_9EUKA</name>
<dbReference type="AlphaFoldDB" id="A0AAW2ZI12"/>
<reference evidence="3 4" key="1">
    <citation type="submission" date="2024-03" db="EMBL/GenBank/DDBJ databases">
        <title>The Acrasis kona genome and developmental transcriptomes reveal deep origins of eukaryotic multicellular pathways.</title>
        <authorList>
            <person name="Sheikh S."/>
            <person name="Fu C.-J."/>
            <person name="Brown M.W."/>
            <person name="Baldauf S.L."/>
        </authorList>
    </citation>
    <scope>NUCLEOTIDE SEQUENCE [LARGE SCALE GENOMIC DNA]</scope>
    <source>
        <strain evidence="3 4">ATCC MYA-3509</strain>
    </source>
</reference>
<gene>
    <name evidence="3" type="ORF">AKO1_010461</name>
</gene>
<keyword evidence="1" id="KW-0812">Transmembrane</keyword>